<keyword evidence="7" id="KW-1185">Reference proteome</keyword>
<dbReference type="PANTHER" id="PTHR12606">
    <property type="entry name" value="SENTRIN/SUMO-SPECIFIC PROTEASE"/>
    <property type="match status" value="1"/>
</dbReference>
<dbReference type="GO" id="GO:0006508">
    <property type="term" value="P:proteolysis"/>
    <property type="evidence" value="ECO:0007669"/>
    <property type="project" value="UniProtKB-KW"/>
</dbReference>
<dbReference type="EMBL" id="MU129292">
    <property type="protein sequence ID" value="KAF9503859.1"/>
    <property type="molecule type" value="Genomic_DNA"/>
</dbReference>
<dbReference type="PROSITE" id="PS50600">
    <property type="entry name" value="ULP_PROTEASE"/>
    <property type="match status" value="1"/>
</dbReference>
<dbReference type="PANTHER" id="PTHR12606:SF1">
    <property type="entry name" value="UBIQUITIN-LIKE-SPECIFIC PROTEASE 1A"/>
    <property type="match status" value="1"/>
</dbReference>
<evidence type="ECO:0000256" key="4">
    <source>
        <dbReference type="ARBA" id="ARBA00022807"/>
    </source>
</evidence>
<dbReference type="Pfam" id="PF02902">
    <property type="entry name" value="Peptidase_C48"/>
    <property type="match status" value="1"/>
</dbReference>
<sequence length="280" mass="31578">MQSYKVVAKFLGLGPFFCTRSFPPSTFLLLNPNVPGALESAQVNPLLDPLLMTLALGDLMACHLYSDLPQIVLMSIQNVANRKYGQKPQPHHLPSPEGLSMLQVSQVNDDAINLYIDVLKMFAHPTVHVFNTFFFSCLHDGFTKVASWHKNLCHPVFMYMERIVMPIHLRSQNHWAVVSIDFKRCIVMYLDSIFWLRNFKFIKMIVAKYLADLAAHESCSFDLEAWTFVGSEETSPQQTGVIDCGVFVMANLHNCAGIQPWKVLHPTEVVAARASSSHLP</sequence>
<reference evidence="6" key="1">
    <citation type="journal article" date="2020" name="Nat. Commun.">
        <title>Large-scale genome sequencing of mycorrhizal fungi provides insights into the early evolution of symbiotic traits.</title>
        <authorList>
            <person name="Miyauchi S."/>
            <person name="Kiss E."/>
            <person name="Kuo A."/>
            <person name="Drula E."/>
            <person name="Kohler A."/>
            <person name="Sanchez-Garcia M."/>
            <person name="Morin E."/>
            <person name="Andreopoulos B."/>
            <person name="Barry K.W."/>
            <person name="Bonito G."/>
            <person name="Buee M."/>
            <person name="Carver A."/>
            <person name="Chen C."/>
            <person name="Cichocki N."/>
            <person name="Clum A."/>
            <person name="Culley D."/>
            <person name="Crous P.W."/>
            <person name="Fauchery L."/>
            <person name="Girlanda M."/>
            <person name="Hayes R.D."/>
            <person name="Keri Z."/>
            <person name="LaButti K."/>
            <person name="Lipzen A."/>
            <person name="Lombard V."/>
            <person name="Magnuson J."/>
            <person name="Maillard F."/>
            <person name="Murat C."/>
            <person name="Nolan M."/>
            <person name="Ohm R.A."/>
            <person name="Pangilinan J."/>
            <person name="Pereira M.F."/>
            <person name="Perotto S."/>
            <person name="Peter M."/>
            <person name="Pfister S."/>
            <person name="Riley R."/>
            <person name="Sitrit Y."/>
            <person name="Stielow J.B."/>
            <person name="Szollosi G."/>
            <person name="Zifcakova L."/>
            <person name="Stursova M."/>
            <person name="Spatafora J.W."/>
            <person name="Tedersoo L."/>
            <person name="Vaario L.M."/>
            <person name="Yamada A."/>
            <person name="Yan M."/>
            <person name="Wang P."/>
            <person name="Xu J."/>
            <person name="Bruns T."/>
            <person name="Baldrian P."/>
            <person name="Vilgalys R."/>
            <person name="Dunand C."/>
            <person name="Henrissat B."/>
            <person name="Grigoriev I.V."/>
            <person name="Hibbett D."/>
            <person name="Nagy L.G."/>
            <person name="Martin F.M."/>
        </authorList>
    </citation>
    <scope>NUCLEOTIDE SEQUENCE</scope>
    <source>
        <strain evidence="6">UP504</strain>
    </source>
</reference>
<evidence type="ECO:0000256" key="3">
    <source>
        <dbReference type="ARBA" id="ARBA00022801"/>
    </source>
</evidence>
<dbReference type="InterPro" id="IPR003653">
    <property type="entry name" value="Peptidase_C48_C"/>
</dbReference>
<accession>A0A9P6DM38</accession>
<name>A0A9P6DM38_9AGAM</name>
<comment type="caution">
    <text evidence="6">The sequence shown here is derived from an EMBL/GenBank/DDBJ whole genome shotgun (WGS) entry which is preliminary data.</text>
</comment>
<keyword evidence="3" id="KW-0378">Hydrolase</keyword>
<keyword evidence="2" id="KW-0645">Protease</keyword>
<evidence type="ECO:0000259" key="5">
    <source>
        <dbReference type="PROSITE" id="PS50600"/>
    </source>
</evidence>
<organism evidence="6 7">
    <name type="scientific">Hydnum rufescens UP504</name>
    <dbReference type="NCBI Taxonomy" id="1448309"/>
    <lineage>
        <taxon>Eukaryota</taxon>
        <taxon>Fungi</taxon>
        <taxon>Dikarya</taxon>
        <taxon>Basidiomycota</taxon>
        <taxon>Agaricomycotina</taxon>
        <taxon>Agaricomycetes</taxon>
        <taxon>Cantharellales</taxon>
        <taxon>Hydnaceae</taxon>
        <taxon>Hydnum</taxon>
    </lineage>
</organism>
<evidence type="ECO:0000256" key="2">
    <source>
        <dbReference type="ARBA" id="ARBA00022670"/>
    </source>
</evidence>
<dbReference type="Gene3D" id="3.40.395.10">
    <property type="entry name" value="Adenoviral Proteinase, Chain A"/>
    <property type="match status" value="1"/>
</dbReference>
<evidence type="ECO:0000313" key="7">
    <source>
        <dbReference type="Proteomes" id="UP000886523"/>
    </source>
</evidence>
<dbReference type="SUPFAM" id="SSF54001">
    <property type="entry name" value="Cysteine proteinases"/>
    <property type="match status" value="1"/>
</dbReference>
<dbReference type="GO" id="GO:0016929">
    <property type="term" value="F:deSUMOylase activity"/>
    <property type="evidence" value="ECO:0007669"/>
    <property type="project" value="TreeGrafter"/>
</dbReference>
<gene>
    <name evidence="6" type="ORF">BS47DRAFT_1369224</name>
</gene>
<dbReference type="GO" id="GO:0016926">
    <property type="term" value="P:protein desumoylation"/>
    <property type="evidence" value="ECO:0007669"/>
    <property type="project" value="TreeGrafter"/>
</dbReference>
<evidence type="ECO:0000313" key="6">
    <source>
        <dbReference type="EMBL" id="KAF9503859.1"/>
    </source>
</evidence>
<comment type="similarity">
    <text evidence="1">Belongs to the peptidase C48 family.</text>
</comment>
<evidence type="ECO:0000256" key="1">
    <source>
        <dbReference type="ARBA" id="ARBA00005234"/>
    </source>
</evidence>
<feature type="domain" description="Ubiquitin-like protease family profile" evidence="5">
    <location>
        <begin position="72"/>
        <end position="255"/>
    </location>
</feature>
<proteinExistence type="inferred from homology"/>
<dbReference type="GO" id="GO:0005634">
    <property type="term" value="C:nucleus"/>
    <property type="evidence" value="ECO:0007669"/>
    <property type="project" value="TreeGrafter"/>
</dbReference>
<dbReference type="Proteomes" id="UP000886523">
    <property type="component" value="Unassembled WGS sequence"/>
</dbReference>
<dbReference type="InterPro" id="IPR038765">
    <property type="entry name" value="Papain-like_cys_pep_sf"/>
</dbReference>
<keyword evidence="4" id="KW-0788">Thiol protease</keyword>
<protein>
    <recommendedName>
        <fullName evidence="5">Ubiquitin-like protease family profile domain-containing protein</fullName>
    </recommendedName>
</protein>
<dbReference type="AlphaFoldDB" id="A0A9P6DM38"/>
<dbReference type="OrthoDB" id="1939479at2759"/>